<evidence type="ECO:0000313" key="5">
    <source>
        <dbReference type="Proteomes" id="UP000244855"/>
    </source>
</evidence>
<name>A0A2V1DG06_9PLEO</name>
<dbReference type="GO" id="GO:0006694">
    <property type="term" value="P:steroid biosynthetic process"/>
    <property type="evidence" value="ECO:0007669"/>
    <property type="project" value="InterPro"/>
</dbReference>
<evidence type="ECO:0000259" key="3">
    <source>
        <dbReference type="Pfam" id="PF01073"/>
    </source>
</evidence>
<feature type="domain" description="3-beta hydroxysteroid dehydrogenase/isomerase" evidence="3">
    <location>
        <begin position="52"/>
        <end position="262"/>
    </location>
</feature>
<dbReference type="PANTHER" id="PTHR43245">
    <property type="entry name" value="BIFUNCTIONAL POLYMYXIN RESISTANCE PROTEIN ARNA"/>
    <property type="match status" value="1"/>
</dbReference>
<dbReference type="InterPro" id="IPR036291">
    <property type="entry name" value="NAD(P)-bd_dom_sf"/>
</dbReference>
<evidence type="ECO:0000256" key="1">
    <source>
        <dbReference type="ARBA" id="ARBA00009219"/>
    </source>
</evidence>
<dbReference type="GO" id="GO:0016616">
    <property type="term" value="F:oxidoreductase activity, acting on the CH-OH group of donors, NAD or NADP as acceptor"/>
    <property type="evidence" value="ECO:0007669"/>
    <property type="project" value="InterPro"/>
</dbReference>
<proteinExistence type="inferred from homology"/>
<sequence length="336" mass="36982">MESPQDAVHGLGNVLIVGGCGLVGHALVRFLIENGKPEGEISDVSAVIKLTNPKVIINFASPDPMNPDKSVFGKCNIVGVQNIIECAQEQGVPVLVHSSSCEIIQDAYHDLIWANEEWPVQDSPVNGSIYAKTKAIGEELVLSANRQKGLLTVAIRLCTTFGEGDNGLTRQFIELGKKGMSKYQIGPGQNLYDFIYAGNAAEGHLLAAQILLHPNLSPGDKRIDGEAFNMTNGDPWRFWDAARFVSNAAGYPVKEEQVWKLPMAVVCLLAQIWGFMYALFTLGGEPEVQAKMLRYTGMVRTFDITKARGRLGYKPRVSMEDGLRRAVRWHLERAKK</sequence>
<dbReference type="PANTHER" id="PTHR43245:SF51">
    <property type="entry name" value="SHORT CHAIN DEHYDROGENASE_REDUCTASE FAMILY 42E, MEMBER 2"/>
    <property type="match status" value="1"/>
</dbReference>
<dbReference type="Pfam" id="PF01073">
    <property type="entry name" value="3Beta_HSD"/>
    <property type="match status" value="1"/>
</dbReference>
<dbReference type="InterPro" id="IPR050177">
    <property type="entry name" value="Lipid_A_modif_metabolic_enz"/>
</dbReference>
<dbReference type="STRING" id="97972.A0A2V1DG06"/>
<organism evidence="4 5">
    <name type="scientific">Periconia macrospinosa</name>
    <dbReference type="NCBI Taxonomy" id="97972"/>
    <lineage>
        <taxon>Eukaryota</taxon>
        <taxon>Fungi</taxon>
        <taxon>Dikarya</taxon>
        <taxon>Ascomycota</taxon>
        <taxon>Pezizomycotina</taxon>
        <taxon>Dothideomycetes</taxon>
        <taxon>Pleosporomycetidae</taxon>
        <taxon>Pleosporales</taxon>
        <taxon>Massarineae</taxon>
        <taxon>Periconiaceae</taxon>
        <taxon>Periconia</taxon>
    </lineage>
</organism>
<evidence type="ECO:0000256" key="2">
    <source>
        <dbReference type="ARBA" id="ARBA00023002"/>
    </source>
</evidence>
<keyword evidence="2" id="KW-0560">Oxidoreductase</keyword>
<evidence type="ECO:0000313" key="4">
    <source>
        <dbReference type="EMBL" id="PVH96054.1"/>
    </source>
</evidence>
<dbReference type="OrthoDB" id="10058185at2759"/>
<dbReference type="SUPFAM" id="SSF51735">
    <property type="entry name" value="NAD(P)-binding Rossmann-fold domains"/>
    <property type="match status" value="1"/>
</dbReference>
<dbReference type="EMBL" id="KZ805475">
    <property type="protein sequence ID" value="PVH96054.1"/>
    <property type="molecule type" value="Genomic_DNA"/>
</dbReference>
<dbReference type="Gene3D" id="3.40.50.720">
    <property type="entry name" value="NAD(P)-binding Rossmann-like Domain"/>
    <property type="match status" value="1"/>
</dbReference>
<reference evidence="4 5" key="1">
    <citation type="journal article" date="2018" name="Sci. Rep.">
        <title>Comparative genomics provides insights into the lifestyle and reveals functional heterogeneity of dark septate endophytic fungi.</title>
        <authorList>
            <person name="Knapp D.G."/>
            <person name="Nemeth J.B."/>
            <person name="Barry K."/>
            <person name="Hainaut M."/>
            <person name="Henrissat B."/>
            <person name="Johnson J."/>
            <person name="Kuo A."/>
            <person name="Lim J.H.P."/>
            <person name="Lipzen A."/>
            <person name="Nolan M."/>
            <person name="Ohm R.A."/>
            <person name="Tamas L."/>
            <person name="Grigoriev I.V."/>
            <person name="Spatafora J.W."/>
            <person name="Nagy L.G."/>
            <person name="Kovacs G.M."/>
        </authorList>
    </citation>
    <scope>NUCLEOTIDE SEQUENCE [LARGE SCALE GENOMIC DNA]</scope>
    <source>
        <strain evidence="4 5">DSE2036</strain>
    </source>
</reference>
<comment type="similarity">
    <text evidence="1">Belongs to the 3-beta-HSD family.</text>
</comment>
<protein>
    <submittedName>
        <fullName evidence="4">Putative sterol-4-alpha-carboxylate 3-dehydrogenase, decarboxylating</fullName>
    </submittedName>
</protein>
<gene>
    <name evidence="4" type="ORF">DM02DRAFT_688640</name>
</gene>
<dbReference type="Proteomes" id="UP000244855">
    <property type="component" value="Unassembled WGS sequence"/>
</dbReference>
<dbReference type="InterPro" id="IPR002225">
    <property type="entry name" value="3Beta_OHSteriod_DH/Estase"/>
</dbReference>
<keyword evidence="5" id="KW-1185">Reference proteome</keyword>
<dbReference type="AlphaFoldDB" id="A0A2V1DG06"/>
<accession>A0A2V1DG06</accession>